<reference evidence="1" key="1">
    <citation type="submission" date="2021-01" db="EMBL/GenBank/DDBJ databases">
        <authorList>
            <person name="Corre E."/>
            <person name="Pelletier E."/>
            <person name="Niang G."/>
            <person name="Scheremetjew M."/>
            <person name="Finn R."/>
            <person name="Kale V."/>
            <person name="Holt S."/>
            <person name="Cochrane G."/>
            <person name="Meng A."/>
            <person name="Brown T."/>
            <person name="Cohen L."/>
        </authorList>
    </citation>
    <scope>NUCLEOTIDE SEQUENCE</scope>
    <source>
        <strain evidence="1">CCMP2058</strain>
    </source>
</reference>
<sequence>MSAPAVKQAVRTGSIAGGNWLKRSEIKEHANLLFGQPKDQKAGLKVHKNATVNDTIIAIGTNMASQPSVQEAFMKAYKEEVPIDIQKSIEDKLLLSDGPGIQTLESKESRTAKLLQRAQEAANDSQAILKAIIDLEDEANTMDRRPAEISQGIRNEFIKRVTGVFVGIPKAILSMLDRMISAIWPRGRQPPNPTPKDMHSPVIMAMAVNVSSLLLTMSLIRRVVAPKDIGQFGTQMHDLLAFRCGQTDATLSFVPIPATEDIKRK</sequence>
<dbReference type="EMBL" id="HBEM01007538">
    <property type="protein sequence ID" value="CAD8439218.1"/>
    <property type="molecule type" value="Transcribed_RNA"/>
</dbReference>
<accession>A0A7S0CZZ9</accession>
<organism evidence="1">
    <name type="scientific">Amorphochlora amoebiformis</name>
    <dbReference type="NCBI Taxonomy" id="1561963"/>
    <lineage>
        <taxon>Eukaryota</taxon>
        <taxon>Sar</taxon>
        <taxon>Rhizaria</taxon>
        <taxon>Cercozoa</taxon>
        <taxon>Chlorarachniophyceae</taxon>
        <taxon>Amorphochlora</taxon>
    </lineage>
</organism>
<proteinExistence type="predicted"/>
<name>A0A7S0CZZ9_9EUKA</name>
<evidence type="ECO:0000313" key="1">
    <source>
        <dbReference type="EMBL" id="CAD8439218.1"/>
    </source>
</evidence>
<gene>
    <name evidence="1" type="ORF">LAMO00422_LOCUS5281</name>
</gene>
<dbReference type="AlphaFoldDB" id="A0A7S0CZZ9"/>
<protein>
    <submittedName>
        <fullName evidence="1">Uncharacterized protein</fullName>
    </submittedName>
</protein>